<proteinExistence type="inferred from homology"/>
<dbReference type="GO" id="GO:0015833">
    <property type="term" value="P:peptide transport"/>
    <property type="evidence" value="ECO:0007669"/>
    <property type="project" value="UniProtKB-KW"/>
</dbReference>
<name>A0A1K2HD85_9LACT</name>
<evidence type="ECO:0000256" key="1">
    <source>
        <dbReference type="ARBA" id="ARBA00004651"/>
    </source>
</evidence>
<dbReference type="InterPro" id="IPR000515">
    <property type="entry name" value="MetI-like"/>
</dbReference>
<evidence type="ECO:0000256" key="7">
    <source>
        <dbReference type="ARBA" id="ARBA00022989"/>
    </source>
</evidence>
<keyword evidence="5 9" id="KW-0812">Transmembrane</keyword>
<dbReference type="Gene3D" id="1.10.3720.10">
    <property type="entry name" value="MetI-like"/>
    <property type="match status" value="1"/>
</dbReference>
<evidence type="ECO:0000313" key="11">
    <source>
        <dbReference type="EMBL" id="PCS02293.1"/>
    </source>
</evidence>
<dbReference type="CDD" id="cd06261">
    <property type="entry name" value="TM_PBP2"/>
    <property type="match status" value="1"/>
</dbReference>
<dbReference type="InterPro" id="IPR010065">
    <property type="entry name" value="AA_ABC_transptr_permease_3TM"/>
</dbReference>
<keyword evidence="6" id="KW-0029">Amino-acid transport</keyword>
<evidence type="ECO:0000256" key="5">
    <source>
        <dbReference type="ARBA" id="ARBA00022692"/>
    </source>
</evidence>
<sequence length="219" mass="24241">MASQMMSEALPQYIHAMGVTLKLASIGIVLALIIGLISSFVIYFRLPIFRQIASAYTEISRNTPLLIQLFFLYYGLPRIGIQLEKETVGIIGLAFLGGGYMSEAFRGGIESVARIQVESGRALGLTRVQLARFIIFPQGFANSVPAVGANTLFLLKETSVFSAIAIMDLTNVTRDLIGMYYLTREYLLMLVISYAVILMPLSLIISYIERRVRHGIFGS</sequence>
<reference evidence="11 14" key="1">
    <citation type="submission" date="2014-12" db="EMBL/GenBank/DDBJ databases">
        <title>Draft genome sequences of 10 type strains of Lactococcus.</title>
        <authorList>
            <person name="Sun Z."/>
            <person name="Zhong Z."/>
            <person name="Liu W."/>
            <person name="Zhang W."/>
            <person name="Zhang H."/>
        </authorList>
    </citation>
    <scope>NUCLEOTIDE SEQUENCE [LARGE SCALE GENOMIC DNA]</scope>
    <source>
        <strain evidence="11 14">DSM 22330</strain>
    </source>
</reference>
<dbReference type="STRING" id="1122154.SAMN02746068_01321"/>
<evidence type="ECO:0000313" key="12">
    <source>
        <dbReference type="EMBL" id="SFZ74723.1"/>
    </source>
</evidence>
<dbReference type="NCBIfam" id="TIGR01726">
    <property type="entry name" value="HEQRo_perm_3TM"/>
    <property type="match status" value="1"/>
</dbReference>
<accession>A0A1K2HD85</accession>
<evidence type="ECO:0000259" key="10">
    <source>
        <dbReference type="PROSITE" id="PS50928"/>
    </source>
</evidence>
<feature type="transmembrane region" description="Helical" evidence="9">
    <location>
        <begin position="186"/>
        <end position="208"/>
    </location>
</feature>
<evidence type="ECO:0000256" key="4">
    <source>
        <dbReference type="ARBA" id="ARBA00022475"/>
    </source>
</evidence>
<dbReference type="SUPFAM" id="SSF161098">
    <property type="entry name" value="MetI-like"/>
    <property type="match status" value="1"/>
</dbReference>
<dbReference type="AlphaFoldDB" id="A0A1K2HD85"/>
<dbReference type="GO" id="GO:0043190">
    <property type="term" value="C:ATP-binding cassette (ABC) transporter complex"/>
    <property type="evidence" value="ECO:0007669"/>
    <property type="project" value="InterPro"/>
</dbReference>
<keyword evidence="8 9" id="KW-0472">Membrane</keyword>
<feature type="domain" description="ABC transmembrane type-1" evidence="10">
    <location>
        <begin position="17"/>
        <end position="209"/>
    </location>
</feature>
<dbReference type="PANTHER" id="PTHR30614:SF37">
    <property type="entry name" value="AMINO-ACID ABC TRANSPORTER PERMEASE PROTEIN YHDX-RELATED"/>
    <property type="match status" value="1"/>
</dbReference>
<dbReference type="EMBL" id="JXJT01000017">
    <property type="protein sequence ID" value="PCS02293.1"/>
    <property type="molecule type" value="Genomic_DNA"/>
</dbReference>
<evidence type="ECO:0000313" key="13">
    <source>
        <dbReference type="Proteomes" id="UP000185655"/>
    </source>
</evidence>
<keyword evidence="3 9" id="KW-0813">Transport</keyword>
<dbReference type="RefSeq" id="WP_031366069.1">
    <property type="nucleotide sequence ID" value="NZ_FPKS01000006.1"/>
</dbReference>
<dbReference type="GO" id="GO:0015031">
    <property type="term" value="P:protein transport"/>
    <property type="evidence" value="ECO:0007669"/>
    <property type="project" value="UniProtKB-KW"/>
</dbReference>
<organism evidence="12 13">
    <name type="scientific">Pseudolactococcus chungangensis CAU 28 = DSM 22330</name>
    <dbReference type="NCBI Taxonomy" id="1122154"/>
    <lineage>
        <taxon>Bacteria</taxon>
        <taxon>Bacillati</taxon>
        <taxon>Bacillota</taxon>
        <taxon>Bacilli</taxon>
        <taxon>Lactobacillales</taxon>
        <taxon>Streptococcaceae</taxon>
        <taxon>Pseudolactococcus</taxon>
    </lineage>
</organism>
<reference evidence="12 13" key="2">
    <citation type="submission" date="2016-11" db="EMBL/GenBank/DDBJ databases">
        <authorList>
            <person name="Jaros S."/>
            <person name="Januszkiewicz K."/>
            <person name="Wedrychowicz H."/>
        </authorList>
    </citation>
    <scope>NUCLEOTIDE SEQUENCE [LARGE SCALE GENOMIC DNA]</scope>
    <source>
        <strain evidence="12 13">DSM 22330</strain>
    </source>
</reference>
<dbReference type="InterPro" id="IPR043429">
    <property type="entry name" value="ArtM/GltK/GlnP/TcyL/YhdX-like"/>
</dbReference>
<keyword evidence="7 9" id="KW-1133">Transmembrane helix</keyword>
<evidence type="ECO:0000313" key="14">
    <source>
        <dbReference type="Proteomes" id="UP000218979"/>
    </source>
</evidence>
<dbReference type="PANTHER" id="PTHR30614">
    <property type="entry name" value="MEMBRANE COMPONENT OF AMINO ACID ABC TRANSPORTER"/>
    <property type="match status" value="1"/>
</dbReference>
<comment type="subcellular location">
    <subcellularLocation>
        <location evidence="1 9">Cell membrane</location>
        <topology evidence="1 9">Multi-pass membrane protein</topology>
    </subcellularLocation>
</comment>
<feature type="transmembrane region" description="Helical" evidence="9">
    <location>
        <begin position="20"/>
        <end position="44"/>
    </location>
</feature>
<dbReference type="GO" id="GO:0022857">
    <property type="term" value="F:transmembrane transporter activity"/>
    <property type="evidence" value="ECO:0007669"/>
    <property type="project" value="InterPro"/>
</dbReference>
<keyword evidence="4" id="KW-1003">Cell membrane</keyword>
<evidence type="ECO:0000256" key="8">
    <source>
        <dbReference type="ARBA" id="ARBA00023136"/>
    </source>
</evidence>
<comment type="similarity">
    <text evidence="2">Belongs to the binding-protein-dependent transport system permease family. HisMQ subfamily.</text>
</comment>
<dbReference type="Pfam" id="PF00528">
    <property type="entry name" value="BPD_transp_1"/>
    <property type="match status" value="1"/>
</dbReference>
<evidence type="ECO:0000256" key="3">
    <source>
        <dbReference type="ARBA" id="ARBA00022448"/>
    </source>
</evidence>
<dbReference type="Proteomes" id="UP000185655">
    <property type="component" value="Unassembled WGS sequence"/>
</dbReference>
<dbReference type="InterPro" id="IPR035906">
    <property type="entry name" value="MetI-like_sf"/>
</dbReference>
<gene>
    <name evidence="11" type="ORF">RR45_GL000668</name>
    <name evidence="12" type="ORF">SAMN02746068_01321</name>
</gene>
<evidence type="ECO:0000256" key="2">
    <source>
        <dbReference type="ARBA" id="ARBA00010072"/>
    </source>
</evidence>
<dbReference type="Proteomes" id="UP000218979">
    <property type="component" value="Unassembled WGS sequence"/>
</dbReference>
<dbReference type="PROSITE" id="PS50928">
    <property type="entry name" value="ABC_TM1"/>
    <property type="match status" value="1"/>
</dbReference>
<keyword evidence="14" id="KW-1185">Reference proteome</keyword>
<dbReference type="OrthoDB" id="9805999at2"/>
<dbReference type="EMBL" id="FPKS01000006">
    <property type="protein sequence ID" value="SFZ74723.1"/>
    <property type="molecule type" value="Genomic_DNA"/>
</dbReference>
<protein>
    <submittedName>
        <fullName evidence="12">Amino acid ABC transporter membrane protein 1, PAAT family (TC 3.A.1.3.-)</fullName>
    </submittedName>
    <submittedName>
        <fullName evidence="11">Polar amino acid ABC transporter permease</fullName>
    </submittedName>
</protein>
<dbReference type="GO" id="GO:0006865">
    <property type="term" value="P:amino acid transport"/>
    <property type="evidence" value="ECO:0007669"/>
    <property type="project" value="UniProtKB-KW"/>
</dbReference>
<evidence type="ECO:0000256" key="6">
    <source>
        <dbReference type="ARBA" id="ARBA00022970"/>
    </source>
</evidence>
<evidence type="ECO:0000256" key="9">
    <source>
        <dbReference type="RuleBase" id="RU363032"/>
    </source>
</evidence>